<dbReference type="EMBL" id="CP015231">
    <property type="protein sequence ID" value="ANP42817.1"/>
    <property type="molecule type" value="Genomic_DNA"/>
</dbReference>
<accession>A0A1B1A8G5</accession>
<sequence length="114" mass="11861">MTNHRVYSVTKIPSGVQRGGNHATLGGVEVANAGLTYVSAPWVVQPTGRNATAVSLSGQRDGVGTGSTQGGERLRAHAGVGSVSRRITVRESSRADIHPAANHLLNKIKVEEAP</sequence>
<dbReference type="Proteomes" id="UP000013243">
    <property type="component" value="Plasmid unnamed1"/>
</dbReference>
<protein>
    <submittedName>
        <fullName evidence="1">Uncharacterized protein</fullName>
    </submittedName>
</protein>
<evidence type="ECO:0000313" key="1">
    <source>
        <dbReference type="EMBL" id="ANP42817.1"/>
    </source>
</evidence>
<geneLocation type="plasmid" evidence="1 2">
    <name>unnamed1</name>
</geneLocation>
<gene>
    <name evidence="1" type="ORF">K529_018815</name>
</gene>
<reference evidence="1 2" key="1">
    <citation type="journal article" date="2016" name="ISME J.">
        <title>Global occurrence and heterogeneity of the Roseobacter-clade species Ruegeria mobilis.</title>
        <authorList>
            <person name="Sonnenschein E."/>
            <person name="Gram L."/>
        </authorList>
    </citation>
    <scope>NUCLEOTIDE SEQUENCE [LARGE SCALE GENOMIC DNA]</scope>
    <source>
        <strain evidence="1 2">F1926</strain>
        <plasmid evidence="1 2">unnamed1</plasmid>
    </source>
</reference>
<dbReference type="AlphaFoldDB" id="A0A1B1A8G5"/>
<dbReference type="KEGG" id="rmb:K529_018815"/>
<keyword evidence="1" id="KW-0614">Plasmid</keyword>
<organism evidence="1 2">
    <name type="scientific">Tritonibacter mobilis F1926</name>
    <dbReference type="NCBI Taxonomy" id="1265309"/>
    <lineage>
        <taxon>Bacteria</taxon>
        <taxon>Pseudomonadati</taxon>
        <taxon>Pseudomonadota</taxon>
        <taxon>Alphaproteobacteria</taxon>
        <taxon>Rhodobacterales</taxon>
        <taxon>Paracoccaceae</taxon>
        <taxon>Tritonibacter</taxon>
    </lineage>
</organism>
<evidence type="ECO:0000313" key="2">
    <source>
        <dbReference type="Proteomes" id="UP000013243"/>
    </source>
</evidence>
<proteinExistence type="predicted"/>
<name>A0A1B1A8G5_9RHOB</name>